<dbReference type="OrthoDB" id="3257291at2"/>
<dbReference type="InterPro" id="IPR009057">
    <property type="entry name" value="Homeodomain-like_sf"/>
</dbReference>
<dbReference type="GO" id="GO:0003677">
    <property type="term" value="F:DNA binding"/>
    <property type="evidence" value="ECO:0007669"/>
    <property type="project" value="InterPro"/>
</dbReference>
<evidence type="ECO:0000313" key="3">
    <source>
        <dbReference type="Proteomes" id="UP000253303"/>
    </source>
</evidence>
<keyword evidence="3" id="KW-1185">Reference proteome</keyword>
<protein>
    <recommendedName>
        <fullName evidence="4">Transposase</fullName>
    </recommendedName>
</protein>
<dbReference type="Pfam" id="PF01527">
    <property type="entry name" value="HTH_Tnp_1"/>
    <property type="match status" value="1"/>
</dbReference>
<dbReference type="EMBL" id="QMEY01000002">
    <property type="protein sequence ID" value="RBQ21118.1"/>
    <property type="molecule type" value="Genomic_DNA"/>
</dbReference>
<dbReference type="Proteomes" id="UP000253303">
    <property type="component" value="Unassembled WGS sequence"/>
</dbReference>
<dbReference type="AlphaFoldDB" id="A0A366M4F1"/>
<evidence type="ECO:0000256" key="1">
    <source>
        <dbReference type="SAM" id="MobiDB-lite"/>
    </source>
</evidence>
<dbReference type="InterPro" id="IPR002514">
    <property type="entry name" value="Transposase_8"/>
</dbReference>
<feature type="region of interest" description="Disordered" evidence="1">
    <location>
        <begin position="49"/>
        <end position="80"/>
    </location>
</feature>
<name>A0A366M4F1_9ACTN</name>
<organism evidence="2 3">
    <name type="scientific">Spongiactinospora rosea</name>
    <dbReference type="NCBI Taxonomy" id="2248750"/>
    <lineage>
        <taxon>Bacteria</taxon>
        <taxon>Bacillati</taxon>
        <taxon>Actinomycetota</taxon>
        <taxon>Actinomycetes</taxon>
        <taxon>Streptosporangiales</taxon>
        <taxon>Streptosporangiaceae</taxon>
        <taxon>Spongiactinospora</taxon>
    </lineage>
</organism>
<comment type="caution">
    <text evidence="2">The sequence shown here is derived from an EMBL/GenBank/DDBJ whole genome shotgun (WGS) entry which is preliminary data.</text>
</comment>
<dbReference type="GO" id="GO:0006313">
    <property type="term" value="P:DNA transposition"/>
    <property type="evidence" value="ECO:0007669"/>
    <property type="project" value="InterPro"/>
</dbReference>
<accession>A0A366M4F1</accession>
<evidence type="ECO:0000313" key="2">
    <source>
        <dbReference type="EMBL" id="RBQ21118.1"/>
    </source>
</evidence>
<dbReference type="GO" id="GO:0004803">
    <property type="term" value="F:transposase activity"/>
    <property type="evidence" value="ECO:0007669"/>
    <property type="project" value="InterPro"/>
</dbReference>
<proteinExistence type="predicted"/>
<gene>
    <name evidence="2" type="ORF">DP939_05920</name>
</gene>
<dbReference type="Gene3D" id="1.10.10.60">
    <property type="entry name" value="Homeodomain-like"/>
    <property type="match status" value="1"/>
</dbReference>
<dbReference type="SUPFAM" id="SSF46689">
    <property type="entry name" value="Homeodomain-like"/>
    <property type="match status" value="1"/>
</dbReference>
<evidence type="ECO:0008006" key="4">
    <source>
        <dbReference type="Google" id="ProtNLM"/>
    </source>
</evidence>
<reference evidence="2 3" key="1">
    <citation type="submission" date="2018-06" db="EMBL/GenBank/DDBJ databases">
        <title>Sphaerisporangium craniellae sp. nov., isolated from a marine sponge in the South China Sea.</title>
        <authorList>
            <person name="Li L."/>
        </authorList>
    </citation>
    <scope>NUCLEOTIDE SEQUENCE [LARGE SCALE GENOMIC DNA]</scope>
    <source>
        <strain evidence="2 3">LHW63015</strain>
    </source>
</reference>
<sequence length="80" mass="8667">MVMKNHSPEFKADTVALALSRPDRTLTSTARGLGVSREILRVWVRAAQARGEGGPGSWSRNTPGRRLRGRAATLTDPSPL</sequence>